<organism evidence="1 2">
    <name type="scientific">Temnothorax longispinosus</name>
    <dbReference type="NCBI Taxonomy" id="300112"/>
    <lineage>
        <taxon>Eukaryota</taxon>
        <taxon>Metazoa</taxon>
        <taxon>Ecdysozoa</taxon>
        <taxon>Arthropoda</taxon>
        <taxon>Hexapoda</taxon>
        <taxon>Insecta</taxon>
        <taxon>Pterygota</taxon>
        <taxon>Neoptera</taxon>
        <taxon>Endopterygota</taxon>
        <taxon>Hymenoptera</taxon>
        <taxon>Apocrita</taxon>
        <taxon>Aculeata</taxon>
        <taxon>Formicoidea</taxon>
        <taxon>Formicidae</taxon>
        <taxon>Myrmicinae</taxon>
        <taxon>Temnothorax</taxon>
    </lineage>
</organism>
<keyword evidence="2" id="KW-1185">Reference proteome</keyword>
<evidence type="ECO:0000313" key="1">
    <source>
        <dbReference type="EMBL" id="TGZ53023.1"/>
    </source>
</evidence>
<dbReference type="Proteomes" id="UP000310200">
    <property type="component" value="Unassembled WGS sequence"/>
</dbReference>
<protein>
    <submittedName>
        <fullName evidence="1">Uncharacterized protein</fullName>
    </submittedName>
</protein>
<dbReference type="AlphaFoldDB" id="A0A4S2KSP7"/>
<sequence length="98" mass="10895">MEACVGNTINDGSRLPRQSIVVMDNYEILPLTVRVLLKSANRDGSREALHESKLFSDITFKLCTLICEHLRLHEAKAGELAAVSVLQVIGSEHRIVRP</sequence>
<accession>A0A4S2KSP7</accession>
<comment type="caution">
    <text evidence="1">The sequence shown here is derived from an EMBL/GenBank/DDBJ whole genome shotgun (WGS) entry which is preliminary data.</text>
</comment>
<name>A0A4S2KSP7_9HYME</name>
<proteinExistence type="predicted"/>
<evidence type="ECO:0000313" key="2">
    <source>
        <dbReference type="Proteomes" id="UP000310200"/>
    </source>
</evidence>
<dbReference type="EMBL" id="QBLH01001127">
    <property type="protein sequence ID" value="TGZ53023.1"/>
    <property type="molecule type" value="Genomic_DNA"/>
</dbReference>
<gene>
    <name evidence="1" type="ORF">DBV15_00565</name>
</gene>
<reference evidence="1 2" key="1">
    <citation type="journal article" date="2019" name="Philos. Trans. R. Soc. Lond., B, Biol. Sci.">
        <title>Ant behaviour and brain gene expression of defending hosts depend on the ecological success of the intruding social parasite.</title>
        <authorList>
            <person name="Kaur R."/>
            <person name="Stoldt M."/>
            <person name="Jongepier E."/>
            <person name="Feldmeyer B."/>
            <person name="Menzel F."/>
            <person name="Bornberg-Bauer E."/>
            <person name="Foitzik S."/>
        </authorList>
    </citation>
    <scope>NUCLEOTIDE SEQUENCE [LARGE SCALE GENOMIC DNA]</scope>
    <source>
        <tissue evidence="1">Whole body</tissue>
    </source>
</reference>